<dbReference type="InterPro" id="IPR002901">
    <property type="entry name" value="MGlyc_endo_b_GlcNAc-like_dom"/>
</dbReference>
<dbReference type="AlphaFoldDB" id="G5KFE3"/>
<keyword evidence="3" id="KW-0472">Membrane</keyword>
<proteinExistence type="inferred from homology"/>
<keyword evidence="3" id="KW-1133">Transmembrane helix</keyword>
<dbReference type="PANTHER" id="PTHR33308:SF9">
    <property type="entry name" value="PEPTIDOGLYCAN HYDROLASE FLGJ"/>
    <property type="match status" value="1"/>
</dbReference>
<dbReference type="eggNOG" id="COG1705">
    <property type="taxonomic scope" value="Bacteria"/>
</dbReference>
<reference evidence="5 6" key="1">
    <citation type="journal article" date="2014" name="Int. J. Syst. Evol. Microbiol.">
        <title>Phylogenomics and the dynamic genome evolution of the genus Streptococcus.</title>
        <authorList>
            <consortium name="The Broad Institute Genome Sequencing Platform"/>
            <person name="Richards V.P."/>
            <person name="Palmer S.R."/>
            <person name="Pavinski Bitar P.D."/>
            <person name="Qin X."/>
            <person name="Weinstock G.M."/>
            <person name="Highlander S.K."/>
            <person name="Town C.D."/>
            <person name="Burne R.A."/>
            <person name="Stanhope M.J."/>
        </authorList>
    </citation>
    <scope>NUCLEOTIDE SEQUENCE [LARGE SCALE GENOMIC DNA]</scope>
    <source>
        <strain evidence="5 6">2285-97</strain>
    </source>
</reference>
<comment type="similarity">
    <text evidence="1">Belongs to the glycosyl hydrolase 73 family.</text>
</comment>
<keyword evidence="2" id="KW-0378">Hydrolase</keyword>
<dbReference type="PRINTS" id="PR01002">
    <property type="entry name" value="FLGFLGJ"/>
</dbReference>
<evidence type="ECO:0000259" key="4">
    <source>
        <dbReference type="SMART" id="SM00047"/>
    </source>
</evidence>
<protein>
    <submittedName>
        <fullName evidence="5">Mannosyl-glycoprotein endo-beta-N-acetylglucosaminidase</fullName>
    </submittedName>
</protein>
<comment type="caution">
    <text evidence="5">The sequence shown here is derived from an EMBL/GenBank/DDBJ whole genome shotgun (WGS) entry which is preliminary data.</text>
</comment>
<dbReference type="Pfam" id="PF01832">
    <property type="entry name" value="Glucosaminidase"/>
    <property type="match status" value="1"/>
</dbReference>
<evidence type="ECO:0000313" key="5">
    <source>
        <dbReference type="EMBL" id="EHJ56209.1"/>
    </source>
</evidence>
<dbReference type="GO" id="GO:0004040">
    <property type="term" value="F:amidase activity"/>
    <property type="evidence" value="ECO:0007669"/>
    <property type="project" value="InterPro"/>
</dbReference>
<evidence type="ECO:0000313" key="6">
    <source>
        <dbReference type="Proteomes" id="UP000005388"/>
    </source>
</evidence>
<sequence>MRKKKKMTLKTTVAEQLSFFIVVLTLGLSLFYTNKEHRALLSMKGKDTYQFVRTIAHPTHYISQRYDLYNSVMMAQAILESNNGKSALSKSPDYNYFGIKGKYKHQSVTYQTWEDDGSGNPYQINAAFKSYRSQINAFKDYATLLQLDRYQHVRRHNSNNYQEATATLTGNYATDTAYNTKLNHIIKSYHLYLFDYYN</sequence>
<dbReference type="PANTHER" id="PTHR33308">
    <property type="entry name" value="PEPTIDOGLYCAN HYDROLASE FLGJ"/>
    <property type="match status" value="1"/>
</dbReference>
<keyword evidence="3" id="KW-0812">Transmembrane</keyword>
<evidence type="ECO:0000256" key="3">
    <source>
        <dbReference type="SAM" id="Phobius"/>
    </source>
</evidence>
<keyword evidence="6" id="KW-1185">Reference proteome</keyword>
<dbReference type="InterPro" id="IPR051056">
    <property type="entry name" value="Glycosyl_Hydrolase_73"/>
</dbReference>
<gene>
    <name evidence="5" type="ORF">STRUR_0987</name>
</gene>
<evidence type="ECO:0000256" key="1">
    <source>
        <dbReference type="ARBA" id="ARBA00010266"/>
    </source>
</evidence>
<dbReference type="Proteomes" id="UP000005388">
    <property type="component" value="Unassembled WGS sequence"/>
</dbReference>
<evidence type="ECO:0000256" key="2">
    <source>
        <dbReference type="ARBA" id="ARBA00022801"/>
    </source>
</evidence>
<dbReference type="STRING" id="764291.STRUR_0987"/>
<feature type="domain" description="Mannosyl-glycoprotein endo-beta-N-acetylglucosamidase-like" evidence="4">
    <location>
        <begin position="41"/>
        <end position="195"/>
    </location>
</feature>
<feature type="transmembrane region" description="Helical" evidence="3">
    <location>
        <begin position="12"/>
        <end position="32"/>
    </location>
</feature>
<dbReference type="SMART" id="SM00047">
    <property type="entry name" value="LYZ2"/>
    <property type="match status" value="1"/>
</dbReference>
<dbReference type="Gene3D" id="4.10.80.30">
    <property type="entry name" value="DNA polymerase, domain 6"/>
    <property type="match status" value="1"/>
</dbReference>
<dbReference type="EMBL" id="AEUZ02000001">
    <property type="protein sequence ID" value="EHJ56209.1"/>
    <property type="molecule type" value="Genomic_DNA"/>
</dbReference>
<dbReference type="Gene3D" id="1.10.530.10">
    <property type="match status" value="1"/>
</dbReference>
<organism evidence="5 6">
    <name type="scientific">Streptococcus urinalis 2285-97</name>
    <dbReference type="NCBI Taxonomy" id="764291"/>
    <lineage>
        <taxon>Bacteria</taxon>
        <taxon>Bacillati</taxon>
        <taxon>Bacillota</taxon>
        <taxon>Bacilli</taxon>
        <taxon>Lactobacillales</taxon>
        <taxon>Streptococcaceae</taxon>
        <taxon>Streptococcus</taxon>
    </lineage>
</organism>
<name>G5KFE3_9STRE</name>
<accession>G5KFE3</accession>